<dbReference type="SUPFAM" id="SSF53056">
    <property type="entry name" value="beta-carbonic anhydrase, cab"/>
    <property type="match status" value="1"/>
</dbReference>
<dbReference type="Proteomes" id="UP000243197">
    <property type="component" value="Chromosome"/>
</dbReference>
<feature type="binding site" evidence="2">
    <location>
        <position position="114"/>
    </location>
    <ligand>
        <name>Zn(2+)</name>
        <dbReference type="ChEBI" id="CHEBI:29105"/>
    </ligand>
</feature>
<protein>
    <submittedName>
        <fullName evidence="3">Carbonic anhydrase</fullName>
    </submittedName>
</protein>
<dbReference type="EMBL" id="AP014564">
    <property type="protein sequence ID" value="BAV94597.1"/>
    <property type="molecule type" value="Genomic_DNA"/>
</dbReference>
<dbReference type="GO" id="GO:0004089">
    <property type="term" value="F:carbonate dehydratase activity"/>
    <property type="evidence" value="ECO:0007669"/>
    <property type="project" value="InterPro"/>
</dbReference>
<dbReference type="PANTHER" id="PTHR11002">
    <property type="entry name" value="CARBONIC ANHYDRASE"/>
    <property type="match status" value="1"/>
</dbReference>
<dbReference type="NCBIfam" id="NF011765">
    <property type="entry name" value="PRK15219.1"/>
    <property type="match status" value="1"/>
</dbReference>
<evidence type="ECO:0000256" key="2">
    <source>
        <dbReference type="PIRSR" id="PIRSR601765-1"/>
    </source>
</evidence>
<proteinExistence type="inferred from homology"/>
<dbReference type="InterPro" id="IPR001765">
    <property type="entry name" value="Carbonic_anhydrase"/>
</dbReference>
<evidence type="ECO:0000256" key="1">
    <source>
        <dbReference type="ARBA" id="ARBA00006217"/>
    </source>
</evidence>
<dbReference type="GO" id="GO:0008270">
    <property type="term" value="F:zinc ion binding"/>
    <property type="evidence" value="ECO:0007669"/>
    <property type="project" value="InterPro"/>
</dbReference>
<keyword evidence="2" id="KW-0479">Metal-binding</keyword>
<dbReference type="InterPro" id="IPR036874">
    <property type="entry name" value="Carbonic_anhydrase_sf"/>
</dbReference>
<sequence>MDTQNKKSQSEITPSTAIDLLKQGNERFVQKEMITRDFSSQREDTQDGQYPFAVILSCIDSRVPVETVFDLGIGDVFVSRVAGNIINKDILGSMEYSCKVSGSKLVLVLGHTRCGAIKSACDNVELGNITHLLDKIKPAVDRVEETGDRSSKNETFVDKVIVENVNLSIENIKKNSDILNEMDKKGEIKIVGGVYDILTGIVTFL</sequence>
<dbReference type="SMART" id="SM00947">
    <property type="entry name" value="Pro_CA"/>
    <property type="match status" value="1"/>
</dbReference>
<name>A0A1J1E0Y0_9FLAO</name>
<organism evidence="3 4">
    <name type="scientific">Ichthyobacterium seriolicida</name>
    <dbReference type="NCBI Taxonomy" id="242600"/>
    <lineage>
        <taxon>Bacteria</taxon>
        <taxon>Pseudomonadati</taxon>
        <taxon>Bacteroidota</taxon>
        <taxon>Flavobacteriia</taxon>
        <taxon>Flavobacteriales</taxon>
        <taxon>Ichthyobacteriaceae</taxon>
        <taxon>Ichthyobacterium</taxon>
    </lineage>
</organism>
<dbReference type="CDD" id="cd03378">
    <property type="entry name" value="beta_CA_cladeC"/>
    <property type="match status" value="1"/>
</dbReference>
<dbReference type="RefSeq" id="WP_096685717.1">
    <property type="nucleotide sequence ID" value="NZ_AP014564.1"/>
</dbReference>
<dbReference type="KEGG" id="ise:JBKA6_0584"/>
<comment type="cofactor">
    <cofactor evidence="2">
        <name>Zn(2+)</name>
        <dbReference type="ChEBI" id="CHEBI:29105"/>
    </cofactor>
    <text evidence="2">Binds 1 zinc ion per subunit.</text>
</comment>
<feature type="binding site" evidence="2">
    <location>
        <position position="58"/>
    </location>
    <ligand>
        <name>Zn(2+)</name>
        <dbReference type="ChEBI" id="CHEBI:29105"/>
    </ligand>
</feature>
<feature type="binding site" evidence="2">
    <location>
        <position position="111"/>
    </location>
    <ligand>
        <name>Zn(2+)</name>
        <dbReference type="ChEBI" id="CHEBI:29105"/>
    </ligand>
</feature>
<evidence type="ECO:0000313" key="3">
    <source>
        <dbReference type="EMBL" id="BAV94597.1"/>
    </source>
</evidence>
<dbReference type="OrthoDB" id="9797527at2"/>
<dbReference type="Gene3D" id="3.40.1050.10">
    <property type="entry name" value="Carbonic anhydrase"/>
    <property type="match status" value="1"/>
</dbReference>
<feature type="binding site" evidence="2">
    <location>
        <position position="60"/>
    </location>
    <ligand>
        <name>Zn(2+)</name>
        <dbReference type="ChEBI" id="CHEBI:29105"/>
    </ligand>
</feature>
<comment type="similarity">
    <text evidence="1">Belongs to the beta-class carbonic anhydrase family.</text>
</comment>
<evidence type="ECO:0000313" key="4">
    <source>
        <dbReference type="Proteomes" id="UP000243197"/>
    </source>
</evidence>
<keyword evidence="4" id="KW-1185">Reference proteome</keyword>
<reference evidence="3 4" key="1">
    <citation type="submission" date="2014-03" db="EMBL/GenBank/DDBJ databases">
        <title>complete genome sequence of Flavobacteriaceae bacterium JBKA-6.</title>
        <authorList>
            <person name="Takano T."/>
            <person name="Nakamura Y."/>
            <person name="Takuma S."/>
            <person name="Yasuike M."/>
            <person name="Matsuyama T."/>
            <person name="Sakai T."/>
            <person name="Fujiwara A."/>
            <person name="Kimoto K."/>
            <person name="Fukuda Y."/>
            <person name="Kondo H."/>
            <person name="Hirono I."/>
            <person name="Nakayasu C."/>
        </authorList>
    </citation>
    <scope>NUCLEOTIDE SEQUENCE [LARGE SCALE GENOMIC DNA]</scope>
    <source>
        <strain evidence="3 4">JBKA-6</strain>
    </source>
</reference>
<accession>A0A1J1E0Y0</accession>
<gene>
    <name evidence="3" type="ORF">JBKA6_0584</name>
</gene>
<dbReference type="AlphaFoldDB" id="A0A1J1E0Y0"/>
<dbReference type="PANTHER" id="PTHR11002:SF79">
    <property type="entry name" value="CARBONIC ANHYDRASE 2"/>
    <property type="match status" value="1"/>
</dbReference>
<keyword evidence="2" id="KW-0862">Zinc</keyword>
<dbReference type="Pfam" id="PF00484">
    <property type="entry name" value="Pro_CA"/>
    <property type="match status" value="1"/>
</dbReference>